<dbReference type="PROSITE" id="PS50088">
    <property type="entry name" value="ANK_REPEAT"/>
    <property type="match status" value="3"/>
</dbReference>
<dbReference type="PROSITE" id="PS50297">
    <property type="entry name" value="ANK_REP_REGION"/>
    <property type="match status" value="2"/>
</dbReference>
<dbReference type="Pfam" id="PF00023">
    <property type="entry name" value="Ank"/>
    <property type="match status" value="1"/>
</dbReference>
<dbReference type="SMART" id="SM00248">
    <property type="entry name" value="ANK"/>
    <property type="match status" value="4"/>
</dbReference>
<dbReference type="Gene3D" id="1.25.40.20">
    <property type="entry name" value="Ankyrin repeat-containing domain"/>
    <property type="match status" value="1"/>
</dbReference>
<name>A0A3L8PTM8_9GAMM</name>
<feature type="repeat" description="ANK" evidence="3">
    <location>
        <begin position="194"/>
        <end position="226"/>
    </location>
</feature>
<accession>A0A3L8PTM8</accession>
<evidence type="ECO:0000313" key="5">
    <source>
        <dbReference type="Proteomes" id="UP000281474"/>
    </source>
</evidence>
<organism evidence="4 5">
    <name type="scientific">Parashewanella curva</name>
    <dbReference type="NCBI Taxonomy" id="2338552"/>
    <lineage>
        <taxon>Bacteria</taxon>
        <taxon>Pseudomonadati</taxon>
        <taxon>Pseudomonadota</taxon>
        <taxon>Gammaproteobacteria</taxon>
        <taxon>Alteromonadales</taxon>
        <taxon>Shewanellaceae</taxon>
        <taxon>Parashewanella</taxon>
    </lineage>
</organism>
<dbReference type="InterPro" id="IPR002110">
    <property type="entry name" value="Ankyrin_rpt"/>
</dbReference>
<comment type="caution">
    <text evidence="4">The sequence shown here is derived from an EMBL/GenBank/DDBJ whole genome shotgun (WGS) entry which is preliminary data.</text>
</comment>
<dbReference type="InterPro" id="IPR050745">
    <property type="entry name" value="Multifunctional_regulatory"/>
</dbReference>
<protein>
    <submittedName>
        <fullName evidence="4">Ankyrin repeat domain-containing protein</fullName>
    </submittedName>
</protein>
<dbReference type="InterPro" id="IPR036770">
    <property type="entry name" value="Ankyrin_rpt-contain_sf"/>
</dbReference>
<evidence type="ECO:0000313" key="4">
    <source>
        <dbReference type="EMBL" id="RLV58646.1"/>
    </source>
</evidence>
<keyword evidence="2 3" id="KW-0040">ANK repeat</keyword>
<keyword evidence="1" id="KW-0677">Repeat</keyword>
<dbReference type="PANTHER" id="PTHR24189">
    <property type="entry name" value="MYOTROPHIN"/>
    <property type="match status" value="1"/>
</dbReference>
<evidence type="ECO:0000256" key="3">
    <source>
        <dbReference type="PROSITE-ProRule" id="PRU00023"/>
    </source>
</evidence>
<dbReference type="OrthoDB" id="307920at2"/>
<keyword evidence="5" id="KW-1185">Reference proteome</keyword>
<feature type="repeat" description="ANK" evidence="3">
    <location>
        <begin position="264"/>
        <end position="296"/>
    </location>
</feature>
<evidence type="ECO:0000256" key="2">
    <source>
        <dbReference type="ARBA" id="ARBA00023043"/>
    </source>
</evidence>
<dbReference type="EMBL" id="QZEI01000061">
    <property type="protein sequence ID" value="RLV58646.1"/>
    <property type="molecule type" value="Genomic_DNA"/>
</dbReference>
<sequence length="349" mass="39160">MATNVKPHLLLCYQYVDSEIPVTLTCAQISQLTRAKEATVSITLLNGKSEQTYTYNFQSDEKYHTHWKFTLPGDALIPFFRNSNFKPEPAEHKRVCNYILSKVNTSKLIWDFLQELHVDSDIELPVCGYSPNNLQGLKEFLHAGHSTEVMIIANSVIHLTPLQYLCTHNQYEAAKLLLNNGADVNFKGLSDSGSNLTPIQIACFHADLNLIKLLVLCGANVFCRDNLERTLIHFAVGRTRPDGEKVIGYLTSELKIDVNSKDKLSQTPLHYAVNFNDKTAVEALIHAGSNLEIRDVLGKKPQSYLVNSSQQDIKSILSTYSLSTGWVVVEPAANKKDDQRQGSDHLHYN</sequence>
<proteinExistence type="predicted"/>
<evidence type="ECO:0000256" key="1">
    <source>
        <dbReference type="ARBA" id="ARBA00022737"/>
    </source>
</evidence>
<dbReference type="Pfam" id="PF12796">
    <property type="entry name" value="Ank_2"/>
    <property type="match status" value="1"/>
</dbReference>
<gene>
    <name evidence="4" type="ORF">D5018_16115</name>
</gene>
<reference evidence="4 5" key="1">
    <citation type="submission" date="2018-09" db="EMBL/GenBank/DDBJ databases">
        <title>Phylogeny of the Shewanellaceae, and recommendation for two new genera, Pseudoshewanella and Parashewanella.</title>
        <authorList>
            <person name="Wang G."/>
        </authorList>
    </citation>
    <scope>NUCLEOTIDE SEQUENCE [LARGE SCALE GENOMIC DNA]</scope>
    <source>
        <strain evidence="4 5">C51</strain>
    </source>
</reference>
<dbReference type="AlphaFoldDB" id="A0A3L8PTM8"/>
<feature type="repeat" description="ANK" evidence="3">
    <location>
        <begin position="157"/>
        <end position="189"/>
    </location>
</feature>
<dbReference type="PANTHER" id="PTHR24189:SF50">
    <property type="entry name" value="ANKYRIN REPEAT AND SOCS BOX PROTEIN 2"/>
    <property type="match status" value="1"/>
</dbReference>
<dbReference type="Proteomes" id="UP000281474">
    <property type="component" value="Unassembled WGS sequence"/>
</dbReference>
<dbReference type="SUPFAM" id="SSF48403">
    <property type="entry name" value="Ankyrin repeat"/>
    <property type="match status" value="1"/>
</dbReference>